<evidence type="ECO:0000256" key="3">
    <source>
        <dbReference type="ARBA" id="ARBA00022630"/>
    </source>
</evidence>
<feature type="domain" description="FAD/NAD(P)-binding" evidence="8">
    <location>
        <begin position="52"/>
        <end position="274"/>
    </location>
</feature>
<dbReference type="Pfam" id="PF07992">
    <property type="entry name" value="Pyr_redox_2"/>
    <property type="match status" value="1"/>
</dbReference>
<dbReference type="Gene3D" id="3.50.50.60">
    <property type="entry name" value="FAD/NAD(P)-binding domain"/>
    <property type="match status" value="2"/>
</dbReference>
<evidence type="ECO:0000259" key="8">
    <source>
        <dbReference type="Pfam" id="PF07992"/>
    </source>
</evidence>
<dbReference type="Proteomes" id="UP000268823">
    <property type="component" value="Unassembled WGS sequence"/>
</dbReference>
<proteinExistence type="inferred from homology"/>
<dbReference type="SUPFAM" id="SSF51905">
    <property type="entry name" value="FAD/NAD(P)-binding domain"/>
    <property type="match status" value="3"/>
</dbReference>
<reference evidence="9 10" key="1">
    <citation type="journal article" date="2018" name="BMC Genomics">
        <title>Genomic evidence for intraspecific hybridization in a clonal and extremely halotolerant yeast.</title>
        <authorList>
            <person name="Gostincar C."/>
            <person name="Stajich J.E."/>
            <person name="Zupancic J."/>
            <person name="Zalar P."/>
            <person name="Gunde-Cimerman N."/>
        </authorList>
    </citation>
    <scope>NUCLEOTIDE SEQUENCE [LARGE SCALE GENOMIC DNA]</scope>
    <source>
        <strain evidence="9 10">EXF-2788</strain>
    </source>
</reference>
<name>A0A3M7F3M8_HORWE</name>
<dbReference type="VEuPathDB" id="FungiDB:BTJ68_06495"/>
<comment type="cofactor">
    <cofactor evidence="1">
        <name>FAD</name>
        <dbReference type="ChEBI" id="CHEBI:57692"/>
    </cofactor>
</comment>
<organism evidence="9 10">
    <name type="scientific">Hortaea werneckii</name>
    <name type="common">Black yeast</name>
    <name type="synonym">Cladosporium werneckii</name>
    <dbReference type="NCBI Taxonomy" id="91943"/>
    <lineage>
        <taxon>Eukaryota</taxon>
        <taxon>Fungi</taxon>
        <taxon>Dikarya</taxon>
        <taxon>Ascomycota</taxon>
        <taxon>Pezizomycotina</taxon>
        <taxon>Dothideomycetes</taxon>
        <taxon>Dothideomycetidae</taxon>
        <taxon>Mycosphaerellales</taxon>
        <taxon>Teratosphaeriaceae</taxon>
        <taxon>Hortaea</taxon>
    </lineage>
</organism>
<dbReference type="OrthoDB" id="66881at2759"/>
<keyword evidence="6" id="KW-0560">Oxidoreductase</keyword>
<keyword evidence="7" id="KW-0503">Monooxygenase</keyword>
<keyword evidence="4" id="KW-0274">FAD</keyword>
<keyword evidence="3" id="KW-0285">Flavoprotein</keyword>
<dbReference type="InterPro" id="IPR023753">
    <property type="entry name" value="FAD/NAD-binding_dom"/>
</dbReference>
<accession>A0A3M7F3M8</accession>
<dbReference type="EMBL" id="QWIR01000182">
    <property type="protein sequence ID" value="RMY83402.1"/>
    <property type="molecule type" value="Genomic_DNA"/>
</dbReference>
<sequence>LDGTALVKLSAYLALSVNTLSPTLISWSLYCSEAVQAIRMGSMGEPEVPYVDVLLVGAGFASYTLLNRLRRLGLSVSIYEKGSASGGIWHWNCYPGARVDSDTPIYQLFDKELWEDFTFKERYAGWPELRRYFKHIEKKWDVEKHVEYHKHVDGAKFDEEKHQWLVDCSDGSEVYCRWFIPCIGFASRRYTPPVPGLSNFKGDVYHTAVWPQHGVNLKGKRVAQIGTGASGIQVAQEIGDSVKHLSLFMRTPNYCLPMNQRKLDPNEEEKKKANGDYEKAFNDCRKTFAGFTYDFVDRNTFDDTPEQREKFFHKLMIEEGGFRFWLNTYKDMLFDQAANDEAYKFWRKSVLKRIKDPEKQRLLAPENPPHPWGTKRPSLEQRFYEVVDQDHIDIIDVNETPIEDVTETGLKTKNGHIEFDVLVLATGFDSVTGSLAQLNIQGINGGTIADHWKNGLKTSMGIAMPEFPNMFFLYGPQAPTAFSNGPSCTQFQAEFVEELIKRAEADGITRVEATQASEDEWTKRMHEKWDCTLFPLAKSWYQGANIPGRRVEPLNWAGGMVDYVDTLHKSLDNDYQSWQTAKA</sequence>
<evidence type="ECO:0000256" key="6">
    <source>
        <dbReference type="ARBA" id="ARBA00023002"/>
    </source>
</evidence>
<evidence type="ECO:0000256" key="7">
    <source>
        <dbReference type="ARBA" id="ARBA00023033"/>
    </source>
</evidence>
<comment type="similarity">
    <text evidence="2">Belongs to the FAD-binding monooxygenase family.</text>
</comment>
<evidence type="ECO:0000256" key="4">
    <source>
        <dbReference type="ARBA" id="ARBA00022827"/>
    </source>
</evidence>
<evidence type="ECO:0000256" key="5">
    <source>
        <dbReference type="ARBA" id="ARBA00022857"/>
    </source>
</evidence>
<protein>
    <recommendedName>
        <fullName evidence="8">FAD/NAD(P)-binding domain-containing protein</fullName>
    </recommendedName>
</protein>
<gene>
    <name evidence="9" type="ORF">D0861_07441</name>
</gene>
<evidence type="ECO:0000256" key="1">
    <source>
        <dbReference type="ARBA" id="ARBA00001974"/>
    </source>
</evidence>
<feature type="non-terminal residue" evidence="9">
    <location>
        <position position="1"/>
    </location>
</feature>
<keyword evidence="5" id="KW-0521">NADP</keyword>
<dbReference type="PANTHER" id="PTHR43098:SF3">
    <property type="entry name" value="L-ORNITHINE N(5)-MONOOXYGENASE-RELATED"/>
    <property type="match status" value="1"/>
</dbReference>
<evidence type="ECO:0000313" key="10">
    <source>
        <dbReference type="Proteomes" id="UP000268823"/>
    </source>
</evidence>
<comment type="caution">
    <text evidence="9">The sequence shown here is derived from an EMBL/GenBank/DDBJ whole genome shotgun (WGS) entry which is preliminary data.</text>
</comment>
<dbReference type="InterPro" id="IPR050775">
    <property type="entry name" value="FAD-binding_Monooxygenases"/>
</dbReference>
<dbReference type="PANTHER" id="PTHR43098">
    <property type="entry name" value="L-ORNITHINE N(5)-MONOOXYGENASE-RELATED"/>
    <property type="match status" value="1"/>
</dbReference>
<dbReference type="InterPro" id="IPR036188">
    <property type="entry name" value="FAD/NAD-bd_sf"/>
</dbReference>
<evidence type="ECO:0000256" key="2">
    <source>
        <dbReference type="ARBA" id="ARBA00010139"/>
    </source>
</evidence>
<evidence type="ECO:0000313" key="9">
    <source>
        <dbReference type="EMBL" id="RMY83402.1"/>
    </source>
</evidence>
<dbReference type="GO" id="GO:0004497">
    <property type="term" value="F:monooxygenase activity"/>
    <property type="evidence" value="ECO:0007669"/>
    <property type="project" value="UniProtKB-KW"/>
</dbReference>
<dbReference type="AlphaFoldDB" id="A0A3M7F3M8"/>